<evidence type="ECO:0000256" key="2">
    <source>
        <dbReference type="SAM" id="Phobius"/>
    </source>
</evidence>
<feature type="compositionally biased region" description="Low complexity" evidence="1">
    <location>
        <begin position="330"/>
        <end position="341"/>
    </location>
</feature>
<dbReference type="Proteomes" id="UP001383192">
    <property type="component" value="Unassembled WGS sequence"/>
</dbReference>
<sequence>MKKVHFTDPYWDSSSTLATASTATLASAATPSFPDIEIKEIHPVLLYKYPPRFPFDLSRDPRTVLPTSTVLTPDVRKEPATVPPVVSVKLVSKFLPWIIEIQPSSTPYVTVDDLLSGLYRALRVPVTEVEYKESNKPEVFSAYEARWKRVEQEEGALASDLEHSKGVKRVDFLLGNEKEVRFEEIEQPKPKVPGNQEWVPQSEKLDVVGEEHFPMISETPEVLSPFHPGCQFGLAIISLQCHPPIEEREYHRESPESVMHQFGDSRFLEARRKWSACLGASIHVQWKLDAEAGHTCTINFNQSFVIIRDQYGTTNTGDHNRTDNGDRHTNSGSNNSAQQSSTPVSNTTLLIQQQRRSSSGFASFATFAILTMIIIGASAALVRPGLTTRGQLVPPEPPPIASFVSTFKATVHYVVLDASGSAGLAFLVGQLIDVAILLTVVVPLLMYITFWLRKLFGVLQWALE</sequence>
<keyword evidence="2" id="KW-1133">Transmembrane helix</keyword>
<gene>
    <name evidence="4" type="ORF">VNI00_006326</name>
</gene>
<reference evidence="4 5" key="1">
    <citation type="submission" date="2024-01" db="EMBL/GenBank/DDBJ databases">
        <title>A draft genome for a cacao thread blight-causing isolate of Paramarasmius palmivorus.</title>
        <authorList>
            <person name="Baruah I.K."/>
            <person name="Bukari Y."/>
            <person name="Amoako-Attah I."/>
            <person name="Meinhardt L.W."/>
            <person name="Bailey B.A."/>
            <person name="Cohen S.P."/>
        </authorList>
    </citation>
    <scope>NUCLEOTIDE SEQUENCE [LARGE SCALE GENOMIC DNA]</scope>
    <source>
        <strain evidence="4 5">GH-12</strain>
    </source>
</reference>
<feature type="transmembrane region" description="Helical" evidence="2">
    <location>
        <begin position="361"/>
        <end position="382"/>
    </location>
</feature>
<dbReference type="Pfam" id="PF20415">
    <property type="entry name" value="DUF6699"/>
    <property type="match status" value="1"/>
</dbReference>
<keyword evidence="2" id="KW-0472">Membrane</keyword>
<name>A0AAW0DA46_9AGAR</name>
<feature type="domain" description="DUF6699" evidence="3">
    <location>
        <begin position="55"/>
        <end position="176"/>
    </location>
</feature>
<dbReference type="EMBL" id="JAYKXP010000019">
    <property type="protein sequence ID" value="KAK7047558.1"/>
    <property type="molecule type" value="Genomic_DNA"/>
</dbReference>
<accession>A0AAW0DA46</accession>
<organism evidence="4 5">
    <name type="scientific">Paramarasmius palmivorus</name>
    <dbReference type="NCBI Taxonomy" id="297713"/>
    <lineage>
        <taxon>Eukaryota</taxon>
        <taxon>Fungi</taxon>
        <taxon>Dikarya</taxon>
        <taxon>Basidiomycota</taxon>
        <taxon>Agaricomycotina</taxon>
        <taxon>Agaricomycetes</taxon>
        <taxon>Agaricomycetidae</taxon>
        <taxon>Agaricales</taxon>
        <taxon>Marasmiineae</taxon>
        <taxon>Marasmiaceae</taxon>
        <taxon>Paramarasmius</taxon>
    </lineage>
</organism>
<keyword evidence="2" id="KW-0812">Transmembrane</keyword>
<evidence type="ECO:0000256" key="1">
    <source>
        <dbReference type="SAM" id="MobiDB-lite"/>
    </source>
</evidence>
<comment type="caution">
    <text evidence="4">The sequence shown here is derived from an EMBL/GenBank/DDBJ whole genome shotgun (WGS) entry which is preliminary data.</text>
</comment>
<feature type="region of interest" description="Disordered" evidence="1">
    <location>
        <begin position="313"/>
        <end position="345"/>
    </location>
</feature>
<keyword evidence="5" id="KW-1185">Reference proteome</keyword>
<evidence type="ECO:0000313" key="5">
    <source>
        <dbReference type="Proteomes" id="UP001383192"/>
    </source>
</evidence>
<evidence type="ECO:0000259" key="3">
    <source>
        <dbReference type="Pfam" id="PF20415"/>
    </source>
</evidence>
<protein>
    <recommendedName>
        <fullName evidence="3">DUF6699 domain-containing protein</fullName>
    </recommendedName>
</protein>
<evidence type="ECO:0000313" key="4">
    <source>
        <dbReference type="EMBL" id="KAK7047558.1"/>
    </source>
</evidence>
<dbReference type="InterPro" id="IPR046522">
    <property type="entry name" value="DUF6699"/>
</dbReference>
<feature type="transmembrane region" description="Helical" evidence="2">
    <location>
        <begin position="424"/>
        <end position="452"/>
    </location>
</feature>
<proteinExistence type="predicted"/>
<dbReference type="AlphaFoldDB" id="A0AAW0DA46"/>
<feature type="compositionally biased region" description="Basic and acidic residues" evidence="1">
    <location>
        <begin position="318"/>
        <end position="329"/>
    </location>
</feature>